<reference evidence="1" key="1">
    <citation type="submission" date="2014-05" db="EMBL/GenBank/DDBJ databases">
        <authorList>
            <person name="Chronopoulou M."/>
        </authorList>
    </citation>
    <scope>NUCLEOTIDE SEQUENCE</scope>
    <source>
        <tissue evidence="1">Whole organism</tissue>
    </source>
</reference>
<name>A0A0K2TKU2_LEPSM</name>
<protein>
    <submittedName>
        <fullName evidence="1">Uncharacterized protein</fullName>
    </submittedName>
</protein>
<proteinExistence type="predicted"/>
<evidence type="ECO:0000313" key="1">
    <source>
        <dbReference type="EMBL" id="CDW26277.1"/>
    </source>
</evidence>
<dbReference type="EMBL" id="HACA01008916">
    <property type="protein sequence ID" value="CDW26277.1"/>
    <property type="molecule type" value="Transcribed_RNA"/>
</dbReference>
<accession>A0A0K2TKU2</accession>
<sequence length="34" mass="4073">MKRKTPQNTKNRLMNIMGTLHFQSEQFISGFKIF</sequence>
<organism evidence="1">
    <name type="scientific">Lepeophtheirus salmonis</name>
    <name type="common">Salmon louse</name>
    <name type="synonym">Caligus salmonis</name>
    <dbReference type="NCBI Taxonomy" id="72036"/>
    <lineage>
        <taxon>Eukaryota</taxon>
        <taxon>Metazoa</taxon>
        <taxon>Ecdysozoa</taxon>
        <taxon>Arthropoda</taxon>
        <taxon>Crustacea</taxon>
        <taxon>Multicrustacea</taxon>
        <taxon>Hexanauplia</taxon>
        <taxon>Copepoda</taxon>
        <taxon>Siphonostomatoida</taxon>
        <taxon>Caligidae</taxon>
        <taxon>Lepeophtheirus</taxon>
    </lineage>
</organism>
<dbReference type="AlphaFoldDB" id="A0A0K2TKU2"/>